<reference evidence="1 2" key="1">
    <citation type="journal article" date="2025" name="Microbiol. Resour. Announc.">
        <title>Draft genome sequences for Neonectria magnoliae and Neonectria punicea, canker pathogens of Liriodendron tulipifera and Acer saccharum in West Virginia.</title>
        <authorList>
            <person name="Petronek H.M."/>
            <person name="Kasson M.T."/>
            <person name="Metheny A.M."/>
            <person name="Stauder C.M."/>
            <person name="Lovett B."/>
            <person name="Lynch S.C."/>
            <person name="Garnas J.R."/>
            <person name="Kasson L.R."/>
            <person name="Stajich J.E."/>
        </authorList>
    </citation>
    <scope>NUCLEOTIDE SEQUENCE [LARGE SCALE GENOMIC DNA]</scope>
    <source>
        <strain evidence="1 2">NRRL 64653</strain>
    </source>
</reference>
<sequence>MSRSSENLPQHDEFLAGYLAGMDAGSALVGAGPPDEAILEPAAWPPPCYRALPLTYPQSFDPTASPDSTHLLSLDEIIDVKLFRLGTTLDPLAILQQWMQSKQAAESTLLLEDESPTPEPPRKVQLTHDVCTTTFEVTIARYQPGPGDTTGYSWTDEAGCKRTYELPPYYISDLGEAARNLRHYIWEAKAEFTRALLVGSNPVVLKTFKEAERYHVDSNSELVADALMLWSATRMIERFWLITGDDMLGLPPMKQSIGPCRFNPYIDAAVPVTPIMDTQLDEIAIKDVLVPLKARLLTLLKKKVLEKKKENWYEIFLAIFIILHNSEIVLGQVMDYSRRYGISFASRSNDESSLSHAYYHACKTVLAYFHFASGGAAPLSLDWVAHNTDTSIMSQSQIAFLCDLKEELERQNDKLQGLKTQSMYDTEMFWCHQMLFANWKADMPYSGKFLACTEKDFLLS</sequence>
<protein>
    <submittedName>
        <fullName evidence="1">Uncharacterized protein</fullName>
    </submittedName>
</protein>
<evidence type="ECO:0000313" key="1">
    <source>
        <dbReference type="EMBL" id="KAK7414948.1"/>
    </source>
</evidence>
<organism evidence="1 2">
    <name type="scientific">Neonectria punicea</name>
    <dbReference type="NCBI Taxonomy" id="979145"/>
    <lineage>
        <taxon>Eukaryota</taxon>
        <taxon>Fungi</taxon>
        <taxon>Dikarya</taxon>
        <taxon>Ascomycota</taxon>
        <taxon>Pezizomycotina</taxon>
        <taxon>Sordariomycetes</taxon>
        <taxon>Hypocreomycetidae</taxon>
        <taxon>Hypocreales</taxon>
        <taxon>Nectriaceae</taxon>
        <taxon>Neonectria</taxon>
    </lineage>
</organism>
<evidence type="ECO:0000313" key="2">
    <source>
        <dbReference type="Proteomes" id="UP001498476"/>
    </source>
</evidence>
<keyword evidence="2" id="KW-1185">Reference proteome</keyword>
<dbReference type="Proteomes" id="UP001498476">
    <property type="component" value="Unassembled WGS sequence"/>
</dbReference>
<dbReference type="EMBL" id="JAZAVJ010000092">
    <property type="protein sequence ID" value="KAK7414948.1"/>
    <property type="molecule type" value="Genomic_DNA"/>
</dbReference>
<accession>A0ABR1H1Y0</accession>
<dbReference type="InterPro" id="IPR052973">
    <property type="entry name" value="Fungal_sec-metab_reg_TF"/>
</dbReference>
<dbReference type="PANTHER" id="PTHR35392">
    <property type="entry name" value="ZN(II)2CYS6 TRANSCRIPTION FACTOR (EUROFUNG)-RELATED-RELATED"/>
    <property type="match status" value="1"/>
</dbReference>
<comment type="caution">
    <text evidence="1">The sequence shown here is derived from an EMBL/GenBank/DDBJ whole genome shotgun (WGS) entry which is preliminary data.</text>
</comment>
<name>A0ABR1H1Y0_9HYPO</name>
<proteinExistence type="predicted"/>
<dbReference type="PANTHER" id="PTHR35392:SF3">
    <property type="entry name" value="ZN(2)-C6 FUNGAL-TYPE DOMAIN-CONTAINING PROTEIN"/>
    <property type="match status" value="1"/>
</dbReference>
<gene>
    <name evidence="1" type="ORF">QQX98_006273</name>
</gene>